<dbReference type="EnsemblPlants" id="AVESA.00010b.r2.1DG0152690.2">
    <property type="protein sequence ID" value="AVESA.00010b.r2.1DG0152690.2.CDS"/>
    <property type="gene ID" value="AVESA.00010b.r2.1DG0152690"/>
</dbReference>
<proteinExistence type="predicted"/>
<protein>
    <submittedName>
        <fullName evidence="1">Uncharacterized protein</fullName>
    </submittedName>
</protein>
<dbReference type="Proteomes" id="UP001732700">
    <property type="component" value="Chromosome 1D"/>
</dbReference>
<reference evidence="1" key="1">
    <citation type="submission" date="2021-05" db="EMBL/GenBank/DDBJ databases">
        <authorList>
            <person name="Scholz U."/>
            <person name="Mascher M."/>
            <person name="Fiebig A."/>
        </authorList>
    </citation>
    <scope>NUCLEOTIDE SEQUENCE [LARGE SCALE GENOMIC DNA]</scope>
</reference>
<organism evidence="1 2">
    <name type="scientific">Avena sativa</name>
    <name type="common">Oat</name>
    <dbReference type="NCBI Taxonomy" id="4498"/>
    <lineage>
        <taxon>Eukaryota</taxon>
        <taxon>Viridiplantae</taxon>
        <taxon>Streptophyta</taxon>
        <taxon>Embryophyta</taxon>
        <taxon>Tracheophyta</taxon>
        <taxon>Spermatophyta</taxon>
        <taxon>Magnoliopsida</taxon>
        <taxon>Liliopsida</taxon>
        <taxon>Poales</taxon>
        <taxon>Poaceae</taxon>
        <taxon>BOP clade</taxon>
        <taxon>Pooideae</taxon>
        <taxon>Poodae</taxon>
        <taxon>Poeae</taxon>
        <taxon>Poeae Chloroplast Group 1 (Aveneae type)</taxon>
        <taxon>Aveninae</taxon>
        <taxon>Avena</taxon>
    </lineage>
</organism>
<reference evidence="1" key="2">
    <citation type="submission" date="2025-09" db="UniProtKB">
        <authorList>
            <consortium name="EnsemblPlants"/>
        </authorList>
    </citation>
    <scope>IDENTIFICATION</scope>
</reference>
<evidence type="ECO:0000313" key="1">
    <source>
        <dbReference type="EnsemblPlants" id="AVESA.00010b.r2.1DG0152690.2.CDS"/>
    </source>
</evidence>
<keyword evidence="2" id="KW-1185">Reference proteome</keyword>
<name>A0ACD5TZ23_AVESA</name>
<evidence type="ECO:0000313" key="2">
    <source>
        <dbReference type="Proteomes" id="UP001732700"/>
    </source>
</evidence>
<accession>A0ACD5TZ23</accession>
<sequence length="441" mass="48374">MDNARERTGDVWTAMSHVVTILIGSGILAMAWSFAQLGWICGPITLLVFWGVTYYSSTLLADCYRYPDPVTGVPNKEYIDAVRCYLGPSSVFWCGAIQYANIWATLLGYTITASDSMSAVWRVNCLHHGGGISCHNADSSSYIIIIIFGGIQIILSQLPSLDSISWLSHFSVATSVIYSLITLGICSARWAMQKTSHGTRSGATAESLLDKATNVCLAIGNIAFTYAYSDVQIEIQDTLRAPPAENKTMKKASLYGLSLTTVFCMLLGVSGYAAFGNNAGGNILSGDSFYEPYWLIHVANVCVAVHFLGAYQVFAQLIFARLEGYVALWWPSATASYDVHLGKFTFRIYFMKLVGRTVVIVLTTLAAYVLPFFNPILGIIGALGFWPLAVHFPVSMHLARLEISRADSRWWALQSLSMVCLLLSILMGVASVRDIIVHKLR</sequence>